<proteinExistence type="predicted"/>
<dbReference type="PANTHER" id="PTHR30055">
    <property type="entry name" value="HTH-TYPE TRANSCRIPTIONAL REGULATOR RUTR"/>
    <property type="match status" value="1"/>
</dbReference>
<evidence type="ECO:0000256" key="1">
    <source>
        <dbReference type="ARBA" id="ARBA00023125"/>
    </source>
</evidence>
<dbReference type="GO" id="GO:0003700">
    <property type="term" value="F:DNA-binding transcription factor activity"/>
    <property type="evidence" value="ECO:0007669"/>
    <property type="project" value="TreeGrafter"/>
</dbReference>
<keyword evidence="5" id="KW-1185">Reference proteome</keyword>
<dbReference type="KEGG" id="apac:S7S_01270"/>
<feature type="domain" description="HTH tetR-type" evidence="3">
    <location>
        <begin position="14"/>
        <end position="74"/>
    </location>
</feature>
<dbReference type="HOGENOM" id="CLU_069356_46_0_6"/>
<gene>
    <name evidence="4" type="ORF">S7S_01270</name>
</gene>
<feature type="DNA-binding region" description="H-T-H motif" evidence="2">
    <location>
        <begin position="37"/>
        <end position="56"/>
    </location>
</feature>
<dbReference type="PRINTS" id="PR00455">
    <property type="entry name" value="HTHTETR"/>
</dbReference>
<dbReference type="SUPFAM" id="SSF46689">
    <property type="entry name" value="Homeodomain-like"/>
    <property type="match status" value="1"/>
</dbReference>
<reference evidence="4 5" key="1">
    <citation type="journal article" date="2012" name="J. Bacteriol.">
        <title>Genome sequence of an alkane-degrading bacterium, Alcanivorax pacificus type strain W11-5, isolated from deep sea sediment.</title>
        <authorList>
            <person name="Lai Q."/>
            <person name="Shao Z."/>
        </authorList>
    </citation>
    <scope>NUCLEOTIDE SEQUENCE [LARGE SCALE GENOMIC DNA]</scope>
    <source>
        <strain evidence="4 5">W11-5</strain>
    </source>
</reference>
<dbReference type="InterPro" id="IPR009057">
    <property type="entry name" value="Homeodomain-like_sf"/>
</dbReference>
<organism evidence="4 5">
    <name type="scientific">Isoalcanivorax pacificus W11-5</name>
    <dbReference type="NCBI Taxonomy" id="391936"/>
    <lineage>
        <taxon>Bacteria</taxon>
        <taxon>Pseudomonadati</taxon>
        <taxon>Pseudomonadota</taxon>
        <taxon>Gammaproteobacteria</taxon>
        <taxon>Oceanospirillales</taxon>
        <taxon>Alcanivoracaceae</taxon>
        <taxon>Isoalcanivorax</taxon>
    </lineage>
</organism>
<dbReference type="OrthoDB" id="9816320at2"/>
<dbReference type="Pfam" id="PF17918">
    <property type="entry name" value="TetR_C_15"/>
    <property type="match status" value="1"/>
</dbReference>
<dbReference type="InterPro" id="IPR050109">
    <property type="entry name" value="HTH-type_TetR-like_transc_reg"/>
</dbReference>
<protein>
    <submittedName>
        <fullName evidence="4">Transcriptional regulator</fullName>
    </submittedName>
</protein>
<evidence type="ECO:0000259" key="3">
    <source>
        <dbReference type="PROSITE" id="PS50977"/>
    </source>
</evidence>
<dbReference type="InterPro" id="IPR041669">
    <property type="entry name" value="TetR_C_15"/>
</dbReference>
<dbReference type="PROSITE" id="PS50977">
    <property type="entry name" value="HTH_TETR_2"/>
    <property type="match status" value="1"/>
</dbReference>
<evidence type="ECO:0000313" key="5">
    <source>
        <dbReference type="Proteomes" id="UP000006764"/>
    </source>
</evidence>
<dbReference type="Pfam" id="PF00440">
    <property type="entry name" value="TetR_N"/>
    <property type="match status" value="1"/>
</dbReference>
<dbReference type="AlphaFoldDB" id="A0A0B4XJD9"/>
<keyword evidence="1 2" id="KW-0238">DNA-binding</keyword>
<sequence length="201" mass="22197">MSMLRKKPRQQRSRATYDAILEAAAQLFGQLGYQATTTNKVAEKAGVSIGSLYQYFPHKEALILALSEQHMEQSGSVLGAVFQRLDRERPGVEQTLTLLIDTTVALHRHNPAMHRLLFEQTPRSAELMARFRRLESMMAAAVAAQLLRLGIGGPHPQARALLLVQAIEAQVHGAVLAPPDNLTTDELIGEIKRLWRAALGC</sequence>
<accession>A0A0B4XJD9</accession>
<dbReference type="GO" id="GO:0000976">
    <property type="term" value="F:transcription cis-regulatory region binding"/>
    <property type="evidence" value="ECO:0007669"/>
    <property type="project" value="TreeGrafter"/>
</dbReference>
<dbReference type="Proteomes" id="UP000006764">
    <property type="component" value="Chromosome"/>
</dbReference>
<dbReference type="InterPro" id="IPR001647">
    <property type="entry name" value="HTH_TetR"/>
</dbReference>
<name>A0A0B4XJD9_9GAMM</name>
<dbReference type="STRING" id="391936.S7S_01270"/>
<dbReference type="PANTHER" id="PTHR30055:SF226">
    <property type="entry name" value="HTH-TYPE TRANSCRIPTIONAL REGULATOR PKSA"/>
    <property type="match status" value="1"/>
</dbReference>
<evidence type="ECO:0000313" key="4">
    <source>
        <dbReference type="EMBL" id="AJD46678.1"/>
    </source>
</evidence>
<evidence type="ECO:0000256" key="2">
    <source>
        <dbReference type="PROSITE-ProRule" id="PRU00335"/>
    </source>
</evidence>
<dbReference type="EMBL" id="CP004387">
    <property type="protein sequence ID" value="AJD46678.1"/>
    <property type="molecule type" value="Genomic_DNA"/>
</dbReference>
<dbReference type="Gene3D" id="1.10.357.10">
    <property type="entry name" value="Tetracycline Repressor, domain 2"/>
    <property type="match status" value="1"/>
</dbReference>